<dbReference type="EMBL" id="JACXAJ010000001">
    <property type="protein sequence ID" value="MBD1396259.1"/>
    <property type="molecule type" value="Genomic_DNA"/>
</dbReference>
<name>A0ABR7XD96_9BACT</name>
<evidence type="ECO:0000313" key="3">
    <source>
        <dbReference type="Proteomes" id="UP000625551"/>
    </source>
</evidence>
<dbReference type="SMART" id="SM00028">
    <property type="entry name" value="TPR"/>
    <property type="match status" value="2"/>
</dbReference>
<dbReference type="InterPro" id="IPR019734">
    <property type="entry name" value="TPR_rpt"/>
</dbReference>
<sequence>MAIAHPFFLCLLLSSPVAATSVFNQTVSRAYSETIKLRISNGRTIIRQELQANPTNAAAMLVENQQDFLTLAVEQNPKRFGALLKAQENRLEQLASSEERSAWSDFALAEIRLQVALSKLLQDQKLAAAWDLRQAYLQYLSNARRYPNFLPNKKSLGALQVLIGSVPDSYKFFLNIIGMKGDIKTGMANLHTASSRENPFQEEAKLMYGLILHLVDQDRQQDAATMVYTLATEKPDNLLFSFVALHILKKNKQSDLAHTLDKRRPTGNAYISFPYLHHMAADLYLYKGDFENSIRENKVFLQQHKGAHYIKAAHYKLYLASWLNQQQQQAIYHRNLIRQVGKSVVEEDSYAQRYTEQQIEPNRHLLLARLQSDGGYYREALAVLQQMKLNNRMEQEVIAEYYYRKARIWHGLDEPTQAKQHYEQAILACENSTLYFAPNAALQLGYLYQQAHQIELARHYFMKALSYKGHAYKNSIDGKAKLALQTL</sequence>
<keyword evidence="3" id="KW-1185">Reference proteome</keyword>
<dbReference type="SUPFAM" id="SSF48452">
    <property type="entry name" value="TPR-like"/>
    <property type="match status" value="1"/>
</dbReference>
<protein>
    <submittedName>
        <fullName evidence="2">DUF3808 domain-containing protein</fullName>
    </submittedName>
</protein>
<evidence type="ECO:0000313" key="2">
    <source>
        <dbReference type="EMBL" id="MBD1396259.1"/>
    </source>
</evidence>
<gene>
    <name evidence="2" type="ORF">H9Q13_03695</name>
</gene>
<feature type="chain" id="PRO_5047013145" evidence="1">
    <location>
        <begin position="20"/>
        <end position="487"/>
    </location>
</feature>
<dbReference type="Gene3D" id="1.25.40.10">
    <property type="entry name" value="Tetratricopeptide repeat domain"/>
    <property type="match status" value="1"/>
</dbReference>
<comment type="caution">
    <text evidence="2">The sequence shown here is derived from an EMBL/GenBank/DDBJ whole genome shotgun (WGS) entry which is preliminary data.</text>
</comment>
<dbReference type="Proteomes" id="UP000625551">
    <property type="component" value="Unassembled WGS sequence"/>
</dbReference>
<keyword evidence="1" id="KW-0732">Signal</keyword>
<proteinExistence type="predicted"/>
<dbReference type="InterPro" id="IPR011990">
    <property type="entry name" value="TPR-like_helical_dom_sf"/>
</dbReference>
<dbReference type="Pfam" id="PF13181">
    <property type="entry name" value="TPR_8"/>
    <property type="match status" value="2"/>
</dbReference>
<accession>A0ABR7XD96</accession>
<feature type="signal peptide" evidence="1">
    <location>
        <begin position="1"/>
        <end position="19"/>
    </location>
</feature>
<evidence type="ECO:0000256" key="1">
    <source>
        <dbReference type="SAM" id="SignalP"/>
    </source>
</evidence>
<organism evidence="2 3">
    <name type="scientific">Pontibacter aquaedesilientis</name>
    <dbReference type="NCBI Taxonomy" id="2766980"/>
    <lineage>
        <taxon>Bacteria</taxon>
        <taxon>Pseudomonadati</taxon>
        <taxon>Bacteroidota</taxon>
        <taxon>Cytophagia</taxon>
        <taxon>Cytophagales</taxon>
        <taxon>Hymenobacteraceae</taxon>
        <taxon>Pontibacter</taxon>
    </lineage>
</organism>
<reference evidence="2 3" key="1">
    <citation type="submission" date="2020-09" db="EMBL/GenBank/DDBJ databases">
        <title>Genome sequencing and assembly of Pontibacter sp.</title>
        <authorList>
            <person name="Chhetri G."/>
        </authorList>
    </citation>
    <scope>NUCLEOTIDE SEQUENCE [LARGE SCALE GENOMIC DNA]</scope>
    <source>
        <strain evidence="2 3">JH31</strain>
    </source>
</reference>